<sequence length="696" mass="76906">MPSPDDPTIPLLPHQSTRPIHHRMDPEDSNSSDDESEIPVPPSSGTANVIPDGLILEINRPVYHQENFDEAFDYVKPGKNKFSFSRPRLTRTKVLSFAKGLLPPLEWLPKYQKDFIFKDLIAGFTVCVLSVPQAMAYATLANVPAVVGLYTAMITPLIYAIFGTSKQIVFGMFAVPSLMVGHIVTDMTPPEAGNWTTAEQEEYSIQICVTISFCLGLIFVVVAIAQLHVLTAYLSHSLVAGFTTAASIHVLASQIPKLIAVKVTPYRGLFKLIYIARDVILGLPTLNPPDLIISVFSIALLMFGRYIVNAKLSVITQIPIPFELIVVVATTLLSSTFNFNTIYNVKVVGIIPKGLPTPMMPAWSKIPAIFVKTLPIAVVIFGVTLSVLKLFSKKHDYRVNPAQDIRALAIVFFTTCFFRCHPGCGSLSRSALMSQMGNKSQFGSIISSIVTFIVVMWAGPWMYHLPICALAAIIFVALQTVILQLRELPRLWKVSRVDFAIWAVSFFATFLYDVSEGLMIAVVFGLMTVIIRIQIPKSIALGRIPTTELYRDFEKYRKAEPMSGIIVLRYDSPLLFVNAERFVETAEHAISDQFKETPEDGTTVESNQESTKLTNGKRYLILDVSGIVQVDQMGVEALKDVHLAAKKCGTSVLIAAPKSPVRDLFAKCDLYTAVPKSAFFPSVHDAVLFVQHELVS</sequence>
<evidence type="ECO:0000259" key="7">
    <source>
        <dbReference type="PROSITE" id="PS50801"/>
    </source>
</evidence>
<keyword evidence="8" id="KW-1185">Reference proteome</keyword>
<feature type="transmembrane region" description="Helical" evidence="6">
    <location>
        <begin position="141"/>
        <end position="161"/>
    </location>
</feature>
<dbReference type="NCBIfam" id="TIGR00815">
    <property type="entry name" value="sulP"/>
    <property type="match status" value="1"/>
</dbReference>
<dbReference type="Proteomes" id="UP000492821">
    <property type="component" value="Unassembled WGS sequence"/>
</dbReference>
<dbReference type="AlphaFoldDB" id="A0A7E4V4X0"/>
<feature type="transmembrane region" description="Helical" evidence="6">
    <location>
        <begin position="168"/>
        <end position="184"/>
    </location>
</feature>
<feature type="transmembrane region" description="Helical" evidence="6">
    <location>
        <begin position="366"/>
        <end position="388"/>
    </location>
</feature>
<proteinExistence type="predicted"/>
<dbReference type="Pfam" id="PF00916">
    <property type="entry name" value="Sulfate_transp"/>
    <property type="match status" value="1"/>
</dbReference>
<comment type="subcellular location">
    <subcellularLocation>
        <location evidence="1">Membrane</location>
        <topology evidence="1">Multi-pass membrane protein</topology>
    </subcellularLocation>
</comment>
<keyword evidence="2 6" id="KW-0812">Transmembrane</keyword>
<dbReference type="GO" id="GO:0016020">
    <property type="term" value="C:membrane"/>
    <property type="evidence" value="ECO:0007669"/>
    <property type="project" value="UniProtKB-SubCell"/>
</dbReference>
<feature type="transmembrane region" description="Helical" evidence="6">
    <location>
        <begin position="442"/>
        <end position="458"/>
    </location>
</feature>
<feature type="region of interest" description="Disordered" evidence="5">
    <location>
        <begin position="1"/>
        <end position="48"/>
    </location>
</feature>
<dbReference type="PROSITE" id="PS50801">
    <property type="entry name" value="STAS"/>
    <property type="match status" value="1"/>
</dbReference>
<dbReference type="Gene3D" id="3.30.750.24">
    <property type="entry name" value="STAS domain"/>
    <property type="match status" value="1"/>
</dbReference>
<dbReference type="InterPro" id="IPR002645">
    <property type="entry name" value="STAS_dom"/>
</dbReference>
<dbReference type="SUPFAM" id="SSF52091">
    <property type="entry name" value="SpoIIaa-like"/>
    <property type="match status" value="1"/>
</dbReference>
<evidence type="ECO:0000256" key="2">
    <source>
        <dbReference type="ARBA" id="ARBA00022692"/>
    </source>
</evidence>
<keyword evidence="3 6" id="KW-1133">Transmembrane helix</keyword>
<reference evidence="8" key="1">
    <citation type="journal article" date="2013" name="Genetics">
        <title>The draft genome and transcriptome of Panagrellus redivivus are shaped by the harsh demands of a free-living lifestyle.</title>
        <authorList>
            <person name="Srinivasan J."/>
            <person name="Dillman A.R."/>
            <person name="Macchietto M.G."/>
            <person name="Heikkinen L."/>
            <person name="Lakso M."/>
            <person name="Fracchia K.M."/>
            <person name="Antoshechkin I."/>
            <person name="Mortazavi A."/>
            <person name="Wong G."/>
            <person name="Sternberg P.W."/>
        </authorList>
    </citation>
    <scope>NUCLEOTIDE SEQUENCE [LARGE SCALE GENOMIC DNA]</scope>
    <source>
        <strain evidence="8">MT8872</strain>
    </source>
</reference>
<evidence type="ECO:0000313" key="8">
    <source>
        <dbReference type="Proteomes" id="UP000492821"/>
    </source>
</evidence>
<dbReference type="PANTHER" id="PTHR11814">
    <property type="entry name" value="SULFATE TRANSPORTER"/>
    <property type="match status" value="1"/>
</dbReference>
<protein>
    <submittedName>
        <fullName evidence="9">STAS domain-containing protein</fullName>
    </submittedName>
</protein>
<dbReference type="CDD" id="cd07042">
    <property type="entry name" value="STAS_SulP_like_sulfate_transporter"/>
    <property type="match status" value="1"/>
</dbReference>
<feature type="transmembrane region" description="Helical" evidence="6">
    <location>
        <begin position="320"/>
        <end position="339"/>
    </location>
</feature>
<feature type="transmembrane region" description="Helical" evidence="6">
    <location>
        <begin position="204"/>
        <end position="225"/>
    </location>
</feature>
<evidence type="ECO:0000256" key="3">
    <source>
        <dbReference type="ARBA" id="ARBA00022989"/>
    </source>
</evidence>
<reference evidence="9" key="2">
    <citation type="submission" date="2020-10" db="UniProtKB">
        <authorList>
            <consortium name="WormBaseParasite"/>
        </authorList>
    </citation>
    <scope>IDENTIFICATION</scope>
</reference>
<evidence type="ECO:0000256" key="1">
    <source>
        <dbReference type="ARBA" id="ARBA00004141"/>
    </source>
</evidence>
<dbReference type="Pfam" id="PF01740">
    <property type="entry name" value="STAS"/>
    <property type="match status" value="1"/>
</dbReference>
<name>A0A7E4V4X0_PANRE</name>
<feature type="transmembrane region" description="Helical" evidence="6">
    <location>
        <begin position="464"/>
        <end position="483"/>
    </location>
</feature>
<dbReference type="InterPro" id="IPR018045">
    <property type="entry name" value="S04_transporter_CS"/>
</dbReference>
<feature type="compositionally biased region" description="Acidic residues" evidence="5">
    <location>
        <begin position="27"/>
        <end position="37"/>
    </location>
</feature>
<dbReference type="GO" id="GO:0008271">
    <property type="term" value="F:secondary active sulfate transmembrane transporter activity"/>
    <property type="evidence" value="ECO:0007669"/>
    <property type="project" value="InterPro"/>
</dbReference>
<feature type="transmembrane region" description="Helical" evidence="6">
    <location>
        <begin position="232"/>
        <end position="252"/>
    </location>
</feature>
<dbReference type="InterPro" id="IPR001902">
    <property type="entry name" value="SLC26A/SulP_fam"/>
</dbReference>
<accession>A0A7E4V4X0</accession>
<keyword evidence="4 6" id="KW-0472">Membrane</keyword>
<dbReference type="WBParaSite" id="Pan_g16607.t1">
    <property type="protein sequence ID" value="Pan_g16607.t1"/>
    <property type="gene ID" value="Pan_g16607"/>
</dbReference>
<evidence type="ECO:0000256" key="4">
    <source>
        <dbReference type="ARBA" id="ARBA00023136"/>
    </source>
</evidence>
<dbReference type="InterPro" id="IPR011547">
    <property type="entry name" value="SLC26A/SulP_dom"/>
</dbReference>
<feature type="transmembrane region" description="Helical" evidence="6">
    <location>
        <begin position="291"/>
        <end position="308"/>
    </location>
</feature>
<feature type="domain" description="STAS" evidence="7">
    <location>
        <begin position="555"/>
        <end position="690"/>
    </location>
</feature>
<evidence type="ECO:0000256" key="5">
    <source>
        <dbReference type="SAM" id="MobiDB-lite"/>
    </source>
</evidence>
<dbReference type="InterPro" id="IPR036513">
    <property type="entry name" value="STAS_dom_sf"/>
</dbReference>
<evidence type="ECO:0000256" key="6">
    <source>
        <dbReference type="SAM" id="Phobius"/>
    </source>
</evidence>
<organism evidence="8 9">
    <name type="scientific">Panagrellus redivivus</name>
    <name type="common">Microworm</name>
    <dbReference type="NCBI Taxonomy" id="6233"/>
    <lineage>
        <taxon>Eukaryota</taxon>
        <taxon>Metazoa</taxon>
        <taxon>Ecdysozoa</taxon>
        <taxon>Nematoda</taxon>
        <taxon>Chromadorea</taxon>
        <taxon>Rhabditida</taxon>
        <taxon>Tylenchina</taxon>
        <taxon>Panagrolaimomorpha</taxon>
        <taxon>Panagrolaimoidea</taxon>
        <taxon>Panagrolaimidae</taxon>
        <taxon>Panagrellus</taxon>
    </lineage>
</organism>
<evidence type="ECO:0000313" key="9">
    <source>
        <dbReference type="WBParaSite" id="Pan_g16607.t1"/>
    </source>
</evidence>
<dbReference type="PROSITE" id="PS01130">
    <property type="entry name" value="SLC26A"/>
    <property type="match status" value="1"/>
</dbReference>